<dbReference type="CDD" id="cd14686">
    <property type="entry name" value="bZIP"/>
    <property type="match status" value="1"/>
</dbReference>
<protein>
    <recommendedName>
        <fullName evidence="4">BZIP domain-containing protein</fullName>
    </recommendedName>
</protein>
<sequence>MSAAASEVDADGHDTMMDTAEQDDYGLSQSAPGGESSRSSRLARKAESARQARLRHKQFVNDLQAQVDAAQERVRQLESFCASGPGSAAGAVRELQEALTPAQLQQLRQWLTEAQGESHVLARYERGVTLPPPPPPLASPPPASSGSSSIAIPGNRGQRRTNDVVSPMESDDDTTFPISRSWDDIEGARSILNLNSPNGFHPMTGMGSMLGGGSFSLPTAASRPVGPRPGGFFGAKTPS</sequence>
<feature type="compositionally biased region" description="Polar residues" evidence="1">
    <location>
        <begin position="27"/>
        <end position="40"/>
    </location>
</feature>
<accession>A0AB34IS89</accession>
<dbReference type="Proteomes" id="UP001515480">
    <property type="component" value="Unassembled WGS sequence"/>
</dbReference>
<evidence type="ECO:0000256" key="1">
    <source>
        <dbReference type="SAM" id="MobiDB-lite"/>
    </source>
</evidence>
<proteinExistence type="predicted"/>
<keyword evidence="3" id="KW-1185">Reference proteome</keyword>
<feature type="region of interest" description="Disordered" evidence="1">
    <location>
        <begin position="126"/>
        <end position="180"/>
    </location>
</feature>
<evidence type="ECO:0000313" key="3">
    <source>
        <dbReference type="Proteomes" id="UP001515480"/>
    </source>
</evidence>
<feature type="region of interest" description="Disordered" evidence="1">
    <location>
        <begin position="1"/>
        <end position="53"/>
    </location>
</feature>
<comment type="caution">
    <text evidence="2">The sequence shown here is derived from an EMBL/GenBank/DDBJ whole genome shotgun (WGS) entry which is preliminary data.</text>
</comment>
<organism evidence="2 3">
    <name type="scientific">Prymnesium parvum</name>
    <name type="common">Toxic golden alga</name>
    <dbReference type="NCBI Taxonomy" id="97485"/>
    <lineage>
        <taxon>Eukaryota</taxon>
        <taxon>Haptista</taxon>
        <taxon>Haptophyta</taxon>
        <taxon>Prymnesiophyceae</taxon>
        <taxon>Prymnesiales</taxon>
        <taxon>Prymnesiaceae</taxon>
        <taxon>Prymnesium</taxon>
    </lineage>
</organism>
<feature type="compositionally biased region" description="Low complexity" evidence="1">
    <location>
        <begin position="144"/>
        <end position="154"/>
    </location>
</feature>
<dbReference type="AlphaFoldDB" id="A0AB34IS89"/>
<evidence type="ECO:0008006" key="4">
    <source>
        <dbReference type="Google" id="ProtNLM"/>
    </source>
</evidence>
<reference evidence="2 3" key="1">
    <citation type="journal article" date="2024" name="Science">
        <title>Giant polyketide synthase enzymes in the biosynthesis of giant marine polyether toxins.</title>
        <authorList>
            <person name="Fallon T.R."/>
            <person name="Shende V.V."/>
            <person name="Wierzbicki I.H."/>
            <person name="Pendleton A.L."/>
            <person name="Watervoot N.F."/>
            <person name="Auber R.P."/>
            <person name="Gonzalez D.J."/>
            <person name="Wisecaver J.H."/>
            <person name="Moore B.S."/>
        </authorList>
    </citation>
    <scope>NUCLEOTIDE SEQUENCE [LARGE SCALE GENOMIC DNA]</scope>
    <source>
        <strain evidence="2 3">12B1</strain>
    </source>
</reference>
<feature type="compositionally biased region" description="Pro residues" evidence="1">
    <location>
        <begin position="130"/>
        <end position="143"/>
    </location>
</feature>
<name>A0AB34IS89_PRYPA</name>
<dbReference type="EMBL" id="JBGBPQ010000018">
    <property type="protein sequence ID" value="KAL1507056.1"/>
    <property type="molecule type" value="Genomic_DNA"/>
</dbReference>
<evidence type="ECO:0000313" key="2">
    <source>
        <dbReference type="EMBL" id="KAL1507056.1"/>
    </source>
</evidence>
<feature type="region of interest" description="Disordered" evidence="1">
    <location>
        <begin position="196"/>
        <end position="239"/>
    </location>
</feature>
<gene>
    <name evidence="2" type="ORF">AB1Y20_007918</name>
</gene>